<feature type="compositionally biased region" description="Acidic residues" evidence="1">
    <location>
        <begin position="318"/>
        <end position="333"/>
    </location>
</feature>
<keyword evidence="3" id="KW-1185">Reference proteome</keyword>
<accession>A0A7S8HD33</accession>
<name>A0A7S8HD33_9HYPH</name>
<feature type="region of interest" description="Disordered" evidence="1">
    <location>
        <begin position="307"/>
        <end position="333"/>
    </location>
</feature>
<dbReference type="AlphaFoldDB" id="A0A7S8HD33"/>
<dbReference type="Proteomes" id="UP000593594">
    <property type="component" value="Chromosome"/>
</dbReference>
<evidence type="ECO:0000313" key="3">
    <source>
        <dbReference type="Proteomes" id="UP000593594"/>
    </source>
</evidence>
<evidence type="ECO:0000256" key="1">
    <source>
        <dbReference type="SAM" id="MobiDB-lite"/>
    </source>
</evidence>
<dbReference type="RefSeq" id="WP_213161251.1">
    <property type="nucleotide sequence ID" value="NZ_CP058214.1"/>
</dbReference>
<organism evidence="2 3">
    <name type="scientific">Kaustia mangrovi</name>
    <dbReference type="NCBI Taxonomy" id="2593653"/>
    <lineage>
        <taxon>Bacteria</taxon>
        <taxon>Pseudomonadati</taxon>
        <taxon>Pseudomonadota</taxon>
        <taxon>Alphaproteobacteria</taxon>
        <taxon>Hyphomicrobiales</taxon>
        <taxon>Parvibaculaceae</taxon>
        <taxon>Kaustia</taxon>
    </lineage>
</organism>
<dbReference type="KEGG" id="kmn:HW532_15040"/>
<evidence type="ECO:0000313" key="2">
    <source>
        <dbReference type="EMBL" id="QPC43888.1"/>
    </source>
</evidence>
<dbReference type="EMBL" id="CP058214">
    <property type="protein sequence ID" value="QPC43888.1"/>
    <property type="molecule type" value="Genomic_DNA"/>
</dbReference>
<reference evidence="2 3" key="1">
    <citation type="submission" date="2020-06" db="EMBL/GenBank/DDBJ databases">
        <title>Genome sequence of 2 isolates from Red Sea Mangroves.</title>
        <authorList>
            <person name="Sefrji F."/>
            <person name="Michoud G."/>
            <person name="Merlino G."/>
            <person name="Daffonchio D."/>
        </authorList>
    </citation>
    <scope>NUCLEOTIDE SEQUENCE [LARGE SCALE GENOMIC DNA]</scope>
    <source>
        <strain evidence="2 3">R1DC25</strain>
    </source>
</reference>
<proteinExistence type="predicted"/>
<gene>
    <name evidence="2" type="ORF">HW532_15040</name>
</gene>
<protein>
    <submittedName>
        <fullName evidence="2">Uncharacterized protein</fullName>
    </submittedName>
</protein>
<sequence>MTRHQFSIAYDGADRSDVHAMDVESLGPALIGFGRLIREANTEFNGDKSRANVHVVSDFEHKCFQINLETIVTYYEQLKGLLGDSEAKTAKDILEWLGIILGTPALTFLGYLRLRRGRPIDESREFVDQNGEGMVSVRFEGEQNHVEVHQHVYQLGENQRALNATKNAVSPLGQDGFDRITLRNGDKVEEVVGADDAEAILASCNIAKSDEKEEDEPEIVTAWLSVYAPVYDEKADKWRFTLGADHVYVDISETTIARDALQRGGALANDTYQVRMEVRRPKEATRKAGKPNYKILEVLRFIPAERPAQQTDMGDQLAPDEQEGQNEGPIEEG</sequence>